<dbReference type="PANTHER" id="PTHR43731:SF14">
    <property type="entry name" value="PRESENILIN-ASSOCIATED RHOMBOID-LIKE PROTEIN, MITOCHONDRIAL"/>
    <property type="match status" value="1"/>
</dbReference>
<gene>
    <name evidence="10" type="ORF">OEG82_00195</name>
</gene>
<feature type="transmembrane region" description="Helical" evidence="8">
    <location>
        <begin position="113"/>
        <end position="132"/>
    </location>
</feature>
<evidence type="ECO:0000313" key="11">
    <source>
        <dbReference type="Proteomes" id="UP001081283"/>
    </source>
</evidence>
<feature type="transmembrane region" description="Helical" evidence="8">
    <location>
        <begin position="138"/>
        <end position="156"/>
    </location>
</feature>
<dbReference type="RefSeq" id="WP_267610459.1">
    <property type="nucleotide sequence ID" value="NZ_JAOVZQ010000001.1"/>
</dbReference>
<reference evidence="10" key="1">
    <citation type="submission" date="2022-10" db="EMBL/GenBank/DDBJ databases">
        <title>Hoeflea sp. J2-29, isolated from marine algae.</title>
        <authorList>
            <person name="Kristyanto S."/>
            <person name="Kim J.M."/>
            <person name="Jeon C.O."/>
        </authorList>
    </citation>
    <scope>NUCLEOTIDE SEQUENCE</scope>
    <source>
        <strain evidence="10">J2-29</strain>
    </source>
</reference>
<sequence length="259" mass="28201">MFIPLHDSNDLKYIRLQWVTWSLIAINVLVWVITGLAGGDSEFSNAAVLGLGFIPSVVNDIAELPASMVLVPEDATYVTYSFLHGNLLHLGSNMIFLWVFGDNVEDAMGHVRFLVFYLLCAAAGAFAHGLLLPDSQNPLIGASGAVAGVIAAYLMLHPKVRVWVLVLGRIPLPLPAYIPLLFWVVFQFFMLVTDLGGEVSWAAHVGGIVAGAVLVLVFRRSGVPLFDRNIESPKAVVHKTPHPVAEKSDARTPPTRWGR</sequence>
<proteinExistence type="inferred from homology"/>
<dbReference type="PANTHER" id="PTHR43731">
    <property type="entry name" value="RHOMBOID PROTEASE"/>
    <property type="match status" value="1"/>
</dbReference>
<organism evidence="10 11">
    <name type="scientific">Hoeflea ulvae</name>
    <dbReference type="NCBI Taxonomy" id="2983764"/>
    <lineage>
        <taxon>Bacteria</taxon>
        <taxon>Pseudomonadati</taxon>
        <taxon>Pseudomonadota</taxon>
        <taxon>Alphaproteobacteria</taxon>
        <taxon>Hyphomicrobiales</taxon>
        <taxon>Rhizobiaceae</taxon>
        <taxon>Hoeflea</taxon>
    </lineage>
</organism>
<keyword evidence="11" id="KW-1185">Reference proteome</keyword>
<dbReference type="Pfam" id="PF01694">
    <property type="entry name" value="Rhomboid"/>
    <property type="match status" value="1"/>
</dbReference>
<evidence type="ECO:0000259" key="9">
    <source>
        <dbReference type="Pfam" id="PF01694"/>
    </source>
</evidence>
<name>A0ABT3Y9A2_9HYPH</name>
<keyword evidence="10" id="KW-0645">Protease</keyword>
<evidence type="ECO:0000256" key="3">
    <source>
        <dbReference type="ARBA" id="ARBA00022692"/>
    </source>
</evidence>
<dbReference type="Proteomes" id="UP001081283">
    <property type="component" value="Unassembled WGS sequence"/>
</dbReference>
<dbReference type="EMBL" id="JAOVZQ010000001">
    <property type="protein sequence ID" value="MCY0092471.1"/>
    <property type="molecule type" value="Genomic_DNA"/>
</dbReference>
<keyword evidence="4" id="KW-0378">Hydrolase</keyword>
<evidence type="ECO:0000256" key="1">
    <source>
        <dbReference type="ARBA" id="ARBA00004141"/>
    </source>
</evidence>
<protein>
    <submittedName>
        <fullName evidence="10">Rhomboid family intramembrane serine protease</fullName>
    </submittedName>
</protein>
<feature type="transmembrane region" description="Helical" evidence="8">
    <location>
        <begin position="18"/>
        <end position="36"/>
    </location>
</feature>
<feature type="region of interest" description="Disordered" evidence="7">
    <location>
        <begin position="238"/>
        <end position="259"/>
    </location>
</feature>
<evidence type="ECO:0000256" key="8">
    <source>
        <dbReference type="SAM" id="Phobius"/>
    </source>
</evidence>
<evidence type="ECO:0000256" key="2">
    <source>
        <dbReference type="ARBA" id="ARBA00009045"/>
    </source>
</evidence>
<comment type="caution">
    <text evidence="10">The sequence shown here is derived from an EMBL/GenBank/DDBJ whole genome shotgun (WGS) entry which is preliminary data.</text>
</comment>
<dbReference type="GO" id="GO:0006508">
    <property type="term" value="P:proteolysis"/>
    <property type="evidence" value="ECO:0007669"/>
    <property type="project" value="UniProtKB-KW"/>
</dbReference>
<evidence type="ECO:0000313" key="10">
    <source>
        <dbReference type="EMBL" id="MCY0092471.1"/>
    </source>
</evidence>
<dbReference type="InterPro" id="IPR035952">
    <property type="entry name" value="Rhomboid-like_sf"/>
</dbReference>
<feature type="transmembrane region" description="Helical" evidence="8">
    <location>
        <begin position="199"/>
        <end position="218"/>
    </location>
</feature>
<evidence type="ECO:0000256" key="6">
    <source>
        <dbReference type="ARBA" id="ARBA00023136"/>
    </source>
</evidence>
<keyword evidence="6 8" id="KW-0472">Membrane</keyword>
<keyword evidence="3 8" id="KW-0812">Transmembrane</keyword>
<feature type="transmembrane region" description="Helical" evidence="8">
    <location>
        <begin position="82"/>
        <end position="101"/>
    </location>
</feature>
<dbReference type="Gene3D" id="1.20.1540.10">
    <property type="entry name" value="Rhomboid-like"/>
    <property type="match status" value="1"/>
</dbReference>
<evidence type="ECO:0000256" key="5">
    <source>
        <dbReference type="ARBA" id="ARBA00022989"/>
    </source>
</evidence>
<evidence type="ECO:0000256" key="7">
    <source>
        <dbReference type="SAM" id="MobiDB-lite"/>
    </source>
</evidence>
<accession>A0ABT3Y9A2</accession>
<comment type="similarity">
    <text evidence="2">Belongs to the peptidase S54 family.</text>
</comment>
<dbReference type="InterPro" id="IPR022764">
    <property type="entry name" value="Peptidase_S54_rhomboid_dom"/>
</dbReference>
<evidence type="ECO:0000256" key="4">
    <source>
        <dbReference type="ARBA" id="ARBA00022801"/>
    </source>
</evidence>
<dbReference type="SUPFAM" id="SSF144091">
    <property type="entry name" value="Rhomboid-like"/>
    <property type="match status" value="1"/>
</dbReference>
<dbReference type="GO" id="GO:0008233">
    <property type="term" value="F:peptidase activity"/>
    <property type="evidence" value="ECO:0007669"/>
    <property type="project" value="UniProtKB-KW"/>
</dbReference>
<feature type="domain" description="Peptidase S54 rhomboid" evidence="9">
    <location>
        <begin position="76"/>
        <end position="220"/>
    </location>
</feature>
<dbReference type="InterPro" id="IPR050925">
    <property type="entry name" value="Rhomboid_protease_S54"/>
</dbReference>
<keyword evidence="5 8" id="KW-1133">Transmembrane helix</keyword>
<comment type="subcellular location">
    <subcellularLocation>
        <location evidence="1">Membrane</location>
        <topology evidence="1">Multi-pass membrane protein</topology>
    </subcellularLocation>
</comment>